<organism evidence="2 3">
    <name type="scientific">Methylobacterium crusticola</name>
    <dbReference type="NCBI Taxonomy" id="1697972"/>
    <lineage>
        <taxon>Bacteria</taxon>
        <taxon>Pseudomonadati</taxon>
        <taxon>Pseudomonadota</taxon>
        <taxon>Alphaproteobacteria</taxon>
        <taxon>Hyphomicrobiales</taxon>
        <taxon>Methylobacteriaceae</taxon>
        <taxon>Methylobacterium</taxon>
    </lineage>
</organism>
<accession>A0ABQ4R9H8</accession>
<dbReference type="EMBL" id="BPQH01000049">
    <property type="protein sequence ID" value="GJD54062.1"/>
    <property type="molecule type" value="Genomic_DNA"/>
</dbReference>
<protein>
    <recommendedName>
        <fullName evidence="4">Peptidase A2 domain-containing protein</fullName>
    </recommendedName>
</protein>
<evidence type="ECO:0008006" key="4">
    <source>
        <dbReference type="Google" id="ProtNLM"/>
    </source>
</evidence>
<sequence length="348" mass="37263">MLELTVTALAGPLPHYDGDRQGTFLPFLDAPGEDSRIQHPPRLGLSFGDEMHPVLMDTGSTGIVVSASRIPDVDALPSKPGRLTYSSSGRIMIGRWVTIPVTVWGRNGAGVATRPIPVLAVDRIDCTDRPRHCRPEEAPRHVAMMGVGFGREDDSQAQSTPETNPLLNLAPSGTGAARRGYVVTKQGVHVGLTSANTRGNFRFVKLDPHLTIPGEWRGVPVCIGVNDRAPATCGRALLDTGVAAMFLTLPPEQVADRVEGDGHSGLLPGTQLSFSFPDTAAPAARYQVVVGDAASPLAPERVVLNTTRPMPFVNTGLRILNGFDLLYDADSGWFAFRARGGQDRQPRP</sequence>
<name>A0ABQ4R9H8_9HYPH</name>
<feature type="compositionally biased region" description="Polar residues" evidence="1">
    <location>
        <begin position="156"/>
        <end position="166"/>
    </location>
</feature>
<dbReference type="Proteomes" id="UP001055167">
    <property type="component" value="Unassembled WGS sequence"/>
</dbReference>
<gene>
    <name evidence="2" type="ORF">OPKNFCMD_6843</name>
</gene>
<comment type="caution">
    <text evidence="2">The sequence shown here is derived from an EMBL/GenBank/DDBJ whole genome shotgun (WGS) entry which is preliminary data.</text>
</comment>
<evidence type="ECO:0000313" key="2">
    <source>
        <dbReference type="EMBL" id="GJD54062.1"/>
    </source>
</evidence>
<keyword evidence="3" id="KW-1185">Reference proteome</keyword>
<evidence type="ECO:0000256" key="1">
    <source>
        <dbReference type="SAM" id="MobiDB-lite"/>
    </source>
</evidence>
<feature type="region of interest" description="Disordered" evidence="1">
    <location>
        <begin position="152"/>
        <end position="171"/>
    </location>
</feature>
<dbReference type="RefSeq" id="WP_238314419.1">
    <property type="nucleotide sequence ID" value="NZ_BPQH01000049.1"/>
</dbReference>
<evidence type="ECO:0000313" key="3">
    <source>
        <dbReference type="Proteomes" id="UP001055167"/>
    </source>
</evidence>
<proteinExistence type="predicted"/>
<reference evidence="2" key="2">
    <citation type="submission" date="2021-08" db="EMBL/GenBank/DDBJ databases">
        <authorList>
            <person name="Tani A."/>
            <person name="Ola A."/>
            <person name="Ogura Y."/>
            <person name="Katsura K."/>
            <person name="Hayashi T."/>
        </authorList>
    </citation>
    <scope>NUCLEOTIDE SEQUENCE</scope>
    <source>
        <strain evidence="2">KCTC 52305</strain>
    </source>
</reference>
<reference evidence="2" key="1">
    <citation type="journal article" date="2021" name="Front. Microbiol.">
        <title>Comprehensive Comparative Genomics and Phenotyping of Methylobacterium Species.</title>
        <authorList>
            <person name="Alessa O."/>
            <person name="Ogura Y."/>
            <person name="Fujitani Y."/>
            <person name="Takami H."/>
            <person name="Hayashi T."/>
            <person name="Sahin N."/>
            <person name="Tani A."/>
        </authorList>
    </citation>
    <scope>NUCLEOTIDE SEQUENCE</scope>
    <source>
        <strain evidence="2">KCTC 52305</strain>
    </source>
</reference>